<evidence type="ECO:0000313" key="2">
    <source>
        <dbReference type="EMBL" id="QFQ12661.1"/>
    </source>
</evidence>
<feature type="transmembrane region" description="Helical" evidence="1">
    <location>
        <begin position="20"/>
        <end position="37"/>
    </location>
</feature>
<proteinExistence type="predicted"/>
<name>A0A5P8E6Q6_9BACT</name>
<keyword evidence="1" id="KW-1133">Transmembrane helix</keyword>
<dbReference type="Proteomes" id="UP000249375">
    <property type="component" value="Chromosome"/>
</dbReference>
<organism evidence="2 3">
    <name type="scientific">Pseudoprevotella muciniphila</name>
    <dbReference type="NCBI Taxonomy" id="2133944"/>
    <lineage>
        <taxon>Bacteria</taxon>
        <taxon>Pseudomonadati</taxon>
        <taxon>Bacteroidota</taxon>
        <taxon>Bacteroidia</taxon>
        <taxon>Bacteroidales</taxon>
        <taxon>Prevotellaceae</taxon>
        <taxon>Pseudoprevotella</taxon>
    </lineage>
</organism>
<evidence type="ECO:0000256" key="1">
    <source>
        <dbReference type="SAM" id="Phobius"/>
    </source>
</evidence>
<gene>
    <name evidence="2" type="ORF">C7Y71_006315</name>
</gene>
<dbReference type="EMBL" id="CP033459">
    <property type="protein sequence ID" value="QFQ12661.1"/>
    <property type="molecule type" value="Genomic_DNA"/>
</dbReference>
<feature type="transmembrane region" description="Helical" evidence="1">
    <location>
        <begin position="49"/>
        <end position="71"/>
    </location>
</feature>
<keyword evidence="3" id="KW-1185">Reference proteome</keyword>
<reference evidence="2 3" key="1">
    <citation type="submission" date="2018-11" db="EMBL/GenBank/DDBJ databases">
        <authorList>
            <person name="Na S.W."/>
            <person name="Baik M."/>
        </authorList>
    </citation>
    <scope>NUCLEOTIDE SEQUENCE [LARGE SCALE GENOMIC DNA]</scope>
    <source>
        <strain evidence="2 3">E39</strain>
    </source>
</reference>
<dbReference type="KEGG" id="alq:C7Y71_006315"/>
<keyword evidence="1" id="KW-0812">Transmembrane</keyword>
<dbReference type="AlphaFoldDB" id="A0A5P8E6Q6"/>
<evidence type="ECO:0000313" key="3">
    <source>
        <dbReference type="Proteomes" id="UP000249375"/>
    </source>
</evidence>
<sequence>MQLGEKDSEKRCTFSRLFDIVLAFFSVVASSQIYPHAFRGAKLEKSNNIFHLTLLFFIHLQKNFVFMFTYIKNIYICILKTIVSP</sequence>
<accession>A0A5P8E6Q6</accession>
<keyword evidence="1" id="KW-0472">Membrane</keyword>
<protein>
    <submittedName>
        <fullName evidence="2">Uncharacterized protein</fullName>
    </submittedName>
</protein>